<sequence length="534" mass="57772">MGNFDNEQHGPSFVHRLLTLFVMIASFIARCFKRAGVVWARLLRSLVGVDRRLMATSSKSLQSTFHALALLMVGTAMITAGGITFKLSQAFGFGLLANLATFAFVFSFAAALECAILGTLMPGNPLTKAIVVRIGAGLLITAMQVVPILTLMMHDRINLALHSEGVASQLVLKAQNESLSGMAAIQDRASKLEDGEERARAEFANPPRDPEVEQANDKLSAARSELSAAQADLAALRLKASTLAKAAVASDKDEKRRGVRIRALEAVQAKMRTAAAAINRADVAVQEAEGALKSRQAAQVMRLQQSVTEASTAVSEHAKHVKGVASKLEGDASVSRDLVERANKPNFISQTIALFKLAARDLSVAAACLAFYLAALLIDTLPLMVKMSMKDNQYARRLMAREDDQEFGEKIESEVARLDGERILSEKTNELNGVRKFAEQDAGAYLAQKLAFNNQLMLDITTATQSMQVTEAAADRLRGLMFKLLEIDKLVAAHPNVKSVYTSQLAVLLSELRERAADIDRALRKQHMAGGAAT</sequence>
<dbReference type="Proteomes" id="UP000241421">
    <property type="component" value="Unassembled WGS sequence"/>
</dbReference>
<dbReference type="Pfam" id="PF14362">
    <property type="entry name" value="DUF4407"/>
    <property type="match status" value="1"/>
</dbReference>
<proteinExistence type="predicted"/>
<keyword evidence="4" id="KW-1185">Reference proteome</keyword>
<keyword evidence="2" id="KW-0812">Transmembrane</keyword>
<evidence type="ECO:0000313" key="4">
    <source>
        <dbReference type="Proteomes" id="UP000241421"/>
    </source>
</evidence>
<name>A0A2U2HLE8_9BURK</name>
<reference evidence="3 4" key="1">
    <citation type="submission" date="2018-04" db="EMBL/GenBank/DDBJ databases">
        <title>Massilia violaceinigra sp. nov., a novel purple-pigmented bacterium isolated from Tianshan glacier, Xinjiang, China.</title>
        <authorList>
            <person name="Wang H."/>
        </authorList>
    </citation>
    <scope>NUCLEOTIDE SEQUENCE [LARGE SCALE GENOMIC DNA]</scope>
    <source>
        <strain evidence="3 4">B448-2</strain>
    </source>
</reference>
<feature type="transmembrane region" description="Helical" evidence="2">
    <location>
        <begin position="91"/>
        <end position="118"/>
    </location>
</feature>
<protein>
    <submittedName>
        <fullName evidence="3">DUF4407 domain-containing protein</fullName>
    </submittedName>
</protein>
<evidence type="ECO:0000313" key="3">
    <source>
        <dbReference type="EMBL" id="PWF48351.1"/>
    </source>
</evidence>
<feature type="transmembrane region" description="Helical" evidence="2">
    <location>
        <begin position="20"/>
        <end position="43"/>
    </location>
</feature>
<dbReference type="EMBL" id="PXWF02000202">
    <property type="protein sequence ID" value="PWF48351.1"/>
    <property type="molecule type" value="Genomic_DNA"/>
</dbReference>
<feature type="transmembrane region" description="Helical" evidence="2">
    <location>
        <begin position="130"/>
        <end position="153"/>
    </location>
</feature>
<keyword evidence="2" id="KW-1133">Transmembrane helix</keyword>
<feature type="transmembrane region" description="Helical" evidence="2">
    <location>
        <begin position="64"/>
        <end position="85"/>
    </location>
</feature>
<feature type="transmembrane region" description="Helical" evidence="2">
    <location>
        <begin position="362"/>
        <end position="385"/>
    </location>
</feature>
<accession>A0A2U2HLE8</accession>
<gene>
    <name evidence="3" type="ORF">C7C56_012395</name>
</gene>
<keyword evidence="2" id="KW-0472">Membrane</keyword>
<dbReference type="InterPro" id="IPR025519">
    <property type="entry name" value="DUF4407"/>
</dbReference>
<evidence type="ECO:0000256" key="2">
    <source>
        <dbReference type="SAM" id="Phobius"/>
    </source>
</evidence>
<comment type="caution">
    <text evidence="3">The sequence shown here is derived from an EMBL/GenBank/DDBJ whole genome shotgun (WGS) entry which is preliminary data.</text>
</comment>
<feature type="coiled-coil region" evidence="1">
    <location>
        <begin position="182"/>
        <end position="239"/>
    </location>
</feature>
<keyword evidence="1" id="KW-0175">Coiled coil</keyword>
<organism evidence="3 4">
    <name type="scientific">Massilia glaciei</name>
    <dbReference type="NCBI Taxonomy" id="1524097"/>
    <lineage>
        <taxon>Bacteria</taxon>
        <taxon>Pseudomonadati</taxon>
        <taxon>Pseudomonadota</taxon>
        <taxon>Betaproteobacteria</taxon>
        <taxon>Burkholderiales</taxon>
        <taxon>Oxalobacteraceae</taxon>
        <taxon>Telluria group</taxon>
        <taxon>Massilia</taxon>
    </lineage>
</organism>
<evidence type="ECO:0000256" key="1">
    <source>
        <dbReference type="SAM" id="Coils"/>
    </source>
</evidence>
<dbReference type="RefSeq" id="WP_106757702.1">
    <property type="nucleotide sequence ID" value="NZ_PXWF02000202.1"/>
</dbReference>
<dbReference type="AlphaFoldDB" id="A0A2U2HLE8"/>